<reference evidence="6" key="1">
    <citation type="submission" date="2016-10" db="EMBL/GenBank/DDBJ databases">
        <authorList>
            <person name="Varghese N."/>
            <person name="Submissions S."/>
        </authorList>
    </citation>
    <scope>NUCLEOTIDE SEQUENCE [LARGE SCALE GENOMIC DNA]</scope>
    <source>
        <strain evidence="6">DSM 23676</strain>
    </source>
</reference>
<dbReference type="SUPFAM" id="SSF46785">
    <property type="entry name" value="Winged helix' DNA-binding domain"/>
    <property type="match status" value="1"/>
</dbReference>
<protein>
    <submittedName>
        <fullName evidence="5">DNA-binding transcriptional regulator, FadR family</fullName>
    </submittedName>
</protein>
<dbReference type="InterPro" id="IPR036388">
    <property type="entry name" value="WH-like_DNA-bd_sf"/>
</dbReference>
<evidence type="ECO:0000313" key="6">
    <source>
        <dbReference type="Proteomes" id="UP000199597"/>
    </source>
</evidence>
<dbReference type="InterPro" id="IPR011711">
    <property type="entry name" value="GntR_C"/>
</dbReference>
<feature type="domain" description="HTH gntR-type" evidence="4">
    <location>
        <begin position="11"/>
        <end position="79"/>
    </location>
</feature>
<dbReference type="PANTHER" id="PTHR43537">
    <property type="entry name" value="TRANSCRIPTIONAL REGULATOR, GNTR FAMILY"/>
    <property type="match status" value="1"/>
</dbReference>
<dbReference type="PRINTS" id="PR00035">
    <property type="entry name" value="HTHGNTR"/>
</dbReference>
<proteinExistence type="predicted"/>
<dbReference type="InterPro" id="IPR036390">
    <property type="entry name" value="WH_DNA-bd_sf"/>
</dbReference>
<dbReference type="Pfam" id="PF07729">
    <property type="entry name" value="FCD"/>
    <property type="match status" value="1"/>
</dbReference>
<dbReference type="PROSITE" id="PS50949">
    <property type="entry name" value="HTH_GNTR"/>
    <property type="match status" value="1"/>
</dbReference>
<dbReference type="SUPFAM" id="SSF48008">
    <property type="entry name" value="GntR ligand-binding domain-like"/>
    <property type="match status" value="1"/>
</dbReference>
<organism evidence="5 6">
    <name type="scientific">Brevibacterium siliguriense</name>
    <dbReference type="NCBI Taxonomy" id="1136497"/>
    <lineage>
        <taxon>Bacteria</taxon>
        <taxon>Bacillati</taxon>
        <taxon>Actinomycetota</taxon>
        <taxon>Actinomycetes</taxon>
        <taxon>Micrococcales</taxon>
        <taxon>Brevibacteriaceae</taxon>
        <taxon>Brevibacterium</taxon>
    </lineage>
</organism>
<dbReference type="InterPro" id="IPR008920">
    <property type="entry name" value="TF_FadR/GntR_C"/>
</dbReference>
<dbReference type="EMBL" id="LT629766">
    <property type="protein sequence ID" value="SDR71673.1"/>
    <property type="molecule type" value="Genomic_DNA"/>
</dbReference>
<keyword evidence="3" id="KW-0804">Transcription</keyword>
<dbReference type="SMART" id="SM00345">
    <property type="entry name" value="HTH_GNTR"/>
    <property type="match status" value="1"/>
</dbReference>
<gene>
    <name evidence="5" type="ORF">SAMN04489752_0036</name>
</gene>
<evidence type="ECO:0000256" key="2">
    <source>
        <dbReference type="ARBA" id="ARBA00023125"/>
    </source>
</evidence>
<dbReference type="AlphaFoldDB" id="A0A1H1LB05"/>
<dbReference type="Proteomes" id="UP000199597">
    <property type="component" value="Chromosome I"/>
</dbReference>
<accession>A0A1H1LB05</accession>
<keyword evidence="2 5" id="KW-0238">DNA-binding</keyword>
<dbReference type="RefSeq" id="WP_092008987.1">
    <property type="nucleotide sequence ID" value="NZ_LT629766.1"/>
</dbReference>
<dbReference type="PANTHER" id="PTHR43537:SF44">
    <property type="entry name" value="GNTR FAMILY REGULATORY PROTEIN"/>
    <property type="match status" value="1"/>
</dbReference>
<evidence type="ECO:0000313" key="5">
    <source>
        <dbReference type="EMBL" id="SDR71673.1"/>
    </source>
</evidence>
<name>A0A1H1LB05_9MICO</name>
<keyword evidence="6" id="KW-1185">Reference proteome</keyword>
<dbReference type="SMART" id="SM00895">
    <property type="entry name" value="FCD"/>
    <property type="match status" value="1"/>
</dbReference>
<dbReference type="STRING" id="1136497.SAMN04489752_0036"/>
<dbReference type="InterPro" id="IPR000524">
    <property type="entry name" value="Tscrpt_reg_HTH_GntR"/>
</dbReference>
<evidence type="ECO:0000256" key="3">
    <source>
        <dbReference type="ARBA" id="ARBA00023163"/>
    </source>
</evidence>
<evidence type="ECO:0000259" key="4">
    <source>
        <dbReference type="PROSITE" id="PS50949"/>
    </source>
</evidence>
<dbReference type="GO" id="GO:0003677">
    <property type="term" value="F:DNA binding"/>
    <property type="evidence" value="ECO:0007669"/>
    <property type="project" value="UniProtKB-KW"/>
</dbReference>
<dbReference type="GO" id="GO:0003700">
    <property type="term" value="F:DNA-binding transcription factor activity"/>
    <property type="evidence" value="ECO:0007669"/>
    <property type="project" value="InterPro"/>
</dbReference>
<dbReference type="Gene3D" id="1.10.10.10">
    <property type="entry name" value="Winged helix-like DNA-binding domain superfamily/Winged helix DNA-binding domain"/>
    <property type="match status" value="1"/>
</dbReference>
<dbReference type="Pfam" id="PF00392">
    <property type="entry name" value="GntR"/>
    <property type="match status" value="1"/>
</dbReference>
<keyword evidence="1" id="KW-0805">Transcription regulation</keyword>
<sequence>MSPFDSVAARRPLSEQVADSIMASILARNLEPGDQLPTEPQLIDEYDVSRTVIREAGRILVARGVVSIRPRRGMQVAPFNEKNLTGQIALMLRLGGGTFSQLIEVRRAIEPDMAAYAALRRPTEAVAELQNLVDQIEPLSEDSPEARANYIAADLGFHTALARATQNPFFIHLALPFNEILTSTYQNSAGYAPEQSKTHAEHAAIAEAVADKDPDRAQALAAAHITRVSAAAAKLVSEGSLTSLHTA</sequence>
<evidence type="ECO:0000256" key="1">
    <source>
        <dbReference type="ARBA" id="ARBA00023015"/>
    </source>
</evidence>
<dbReference type="OrthoDB" id="7989071at2"/>
<dbReference type="Gene3D" id="1.20.120.530">
    <property type="entry name" value="GntR ligand-binding domain-like"/>
    <property type="match status" value="1"/>
</dbReference>
<dbReference type="CDD" id="cd07377">
    <property type="entry name" value="WHTH_GntR"/>
    <property type="match status" value="1"/>
</dbReference>